<dbReference type="RefSeq" id="WP_007091026.1">
    <property type="nucleotide sequence ID" value="NZ_CP004389.1"/>
</dbReference>
<dbReference type="KEGG" id="txi:TH3_21778"/>
<proteinExistence type="predicted"/>
<dbReference type="EMBL" id="CP004389">
    <property type="protein sequence ID" value="AJD54428.1"/>
    <property type="molecule type" value="Genomic_DNA"/>
</dbReference>
<geneLocation type="plasmid" evidence="2"/>
<reference evidence="1 2" key="1">
    <citation type="journal article" date="2012" name="J. Bacteriol.">
        <title>Genome sequence of Thalassospira xiamenensis type strain M-5.</title>
        <authorList>
            <person name="Lai Q."/>
            <person name="Shao Z."/>
        </authorList>
    </citation>
    <scope>NUCLEOTIDE SEQUENCE [LARGE SCALE GENOMIC DNA]</scope>
    <source>
        <strain evidence="1 2">M-5</strain>
    </source>
</reference>
<name>A0AB72ULK4_9PROT</name>
<gene>
    <name evidence="1" type="ORF">TH3_21778</name>
</gene>
<evidence type="ECO:0000313" key="1">
    <source>
        <dbReference type="EMBL" id="AJD54428.1"/>
    </source>
</evidence>
<keyword evidence="1" id="KW-0614">Plasmid</keyword>
<sequence length="234" mass="26566">MGNDPVEDPIKIDPERRPVIGEDLYQVRLELGASSRDMQWLLAMVPTKWAKSLRDPGPVSNLTTALIVRWMQQNQHLVPIHDIISPVEFFEVSETLLSVGGFSLSEEQFCFALGRSASALSRWRVTGDEPTAEASNLIYYLIKEIEFESGSNWASISDVSYMLRAELNRSNETLDDSNKEEYKVDLAVSTILSEGGRHSLVAVFVNFWRNWLKIVEREQALRKKYRASEASKAL</sequence>
<accession>A0AB72ULK4</accession>
<dbReference type="GeneID" id="31929992"/>
<dbReference type="AlphaFoldDB" id="A0AB72ULK4"/>
<dbReference type="Proteomes" id="UP000007127">
    <property type="component" value="Plasmid"/>
</dbReference>
<organism evidence="1 2">
    <name type="scientific">Thalassospira xiamenensis M-5 = DSM 17429</name>
    <dbReference type="NCBI Taxonomy" id="1123366"/>
    <lineage>
        <taxon>Bacteria</taxon>
        <taxon>Pseudomonadati</taxon>
        <taxon>Pseudomonadota</taxon>
        <taxon>Alphaproteobacteria</taxon>
        <taxon>Rhodospirillales</taxon>
        <taxon>Thalassospiraceae</taxon>
        <taxon>Thalassospira</taxon>
    </lineage>
</organism>
<evidence type="ECO:0000313" key="2">
    <source>
        <dbReference type="Proteomes" id="UP000007127"/>
    </source>
</evidence>
<protein>
    <submittedName>
        <fullName evidence="1">Uncharacterized protein</fullName>
    </submittedName>
</protein>